<dbReference type="InterPro" id="IPR001584">
    <property type="entry name" value="Integrase_cat-core"/>
</dbReference>
<keyword evidence="3" id="KW-1185">Reference proteome</keyword>
<accession>A0A921YV43</accession>
<evidence type="ECO:0000313" key="2">
    <source>
        <dbReference type="EMBL" id="KAG6445988.1"/>
    </source>
</evidence>
<reference evidence="2" key="1">
    <citation type="journal article" date="2016" name="Insect Biochem. Mol. Biol.">
        <title>Multifaceted biological insights from a draft genome sequence of the tobacco hornworm moth, Manduca sexta.</title>
        <authorList>
            <person name="Kanost M.R."/>
            <person name="Arrese E.L."/>
            <person name="Cao X."/>
            <person name="Chen Y.R."/>
            <person name="Chellapilla S."/>
            <person name="Goldsmith M.R."/>
            <person name="Grosse-Wilde E."/>
            <person name="Heckel D.G."/>
            <person name="Herndon N."/>
            <person name="Jiang H."/>
            <person name="Papanicolaou A."/>
            <person name="Qu J."/>
            <person name="Soulages J.L."/>
            <person name="Vogel H."/>
            <person name="Walters J."/>
            <person name="Waterhouse R.M."/>
            <person name="Ahn S.J."/>
            <person name="Almeida F.C."/>
            <person name="An C."/>
            <person name="Aqrawi P."/>
            <person name="Bretschneider A."/>
            <person name="Bryant W.B."/>
            <person name="Bucks S."/>
            <person name="Chao H."/>
            <person name="Chevignon G."/>
            <person name="Christen J.M."/>
            <person name="Clarke D.F."/>
            <person name="Dittmer N.T."/>
            <person name="Ferguson L.C.F."/>
            <person name="Garavelou S."/>
            <person name="Gordon K.H.J."/>
            <person name="Gunaratna R.T."/>
            <person name="Han Y."/>
            <person name="Hauser F."/>
            <person name="He Y."/>
            <person name="Heidel-Fischer H."/>
            <person name="Hirsh A."/>
            <person name="Hu Y."/>
            <person name="Jiang H."/>
            <person name="Kalra D."/>
            <person name="Klinner C."/>
            <person name="Konig C."/>
            <person name="Kovar C."/>
            <person name="Kroll A.R."/>
            <person name="Kuwar S.S."/>
            <person name="Lee S.L."/>
            <person name="Lehman R."/>
            <person name="Li K."/>
            <person name="Li Z."/>
            <person name="Liang H."/>
            <person name="Lovelace S."/>
            <person name="Lu Z."/>
            <person name="Mansfield J.H."/>
            <person name="McCulloch K.J."/>
            <person name="Mathew T."/>
            <person name="Morton B."/>
            <person name="Muzny D.M."/>
            <person name="Neunemann D."/>
            <person name="Ongeri F."/>
            <person name="Pauchet Y."/>
            <person name="Pu L.L."/>
            <person name="Pyrousis I."/>
            <person name="Rao X.J."/>
            <person name="Redding A."/>
            <person name="Roesel C."/>
            <person name="Sanchez-Gracia A."/>
            <person name="Schaack S."/>
            <person name="Shukla A."/>
            <person name="Tetreau G."/>
            <person name="Wang Y."/>
            <person name="Xiong G.H."/>
            <person name="Traut W."/>
            <person name="Walsh T.K."/>
            <person name="Worley K.C."/>
            <person name="Wu D."/>
            <person name="Wu W."/>
            <person name="Wu Y.Q."/>
            <person name="Zhang X."/>
            <person name="Zou Z."/>
            <person name="Zucker H."/>
            <person name="Briscoe A.D."/>
            <person name="Burmester T."/>
            <person name="Clem R.J."/>
            <person name="Feyereisen R."/>
            <person name="Grimmelikhuijzen C.J.P."/>
            <person name="Hamodrakas S.J."/>
            <person name="Hansson B.S."/>
            <person name="Huguet E."/>
            <person name="Jermiin L.S."/>
            <person name="Lan Q."/>
            <person name="Lehman H.K."/>
            <person name="Lorenzen M."/>
            <person name="Merzendorfer H."/>
            <person name="Michalopoulos I."/>
            <person name="Morton D.B."/>
            <person name="Muthukrishnan S."/>
            <person name="Oakeshott J.G."/>
            <person name="Palmer W."/>
            <person name="Park Y."/>
            <person name="Passarelli A.L."/>
            <person name="Rozas J."/>
            <person name="Schwartz L.M."/>
            <person name="Smith W."/>
            <person name="Southgate A."/>
            <person name="Vilcinskas A."/>
            <person name="Vogt R."/>
            <person name="Wang P."/>
            <person name="Werren J."/>
            <person name="Yu X.Q."/>
            <person name="Zhou J.J."/>
            <person name="Brown S.J."/>
            <person name="Scherer S.E."/>
            <person name="Richards S."/>
            <person name="Blissard G.W."/>
        </authorList>
    </citation>
    <scope>NUCLEOTIDE SEQUENCE</scope>
</reference>
<dbReference type="Pfam" id="PF18701">
    <property type="entry name" value="DUF5641"/>
    <property type="match status" value="1"/>
</dbReference>
<dbReference type="GO" id="GO:0015074">
    <property type="term" value="P:DNA integration"/>
    <property type="evidence" value="ECO:0007669"/>
    <property type="project" value="InterPro"/>
</dbReference>
<organism evidence="2 3">
    <name type="scientific">Manduca sexta</name>
    <name type="common">Tobacco hawkmoth</name>
    <name type="synonym">Tobacco hornworm</name>
    <dbReference type="NCBI Taxonomy" id="7130"/>
    <lineage>
        <taxon>Eukaryota</taxon>
        <taxon>Metazoa</taxon>
        <taxon>Ecdysozoa</taxon>
        <taxon>Arthropoda</taxon>
        <taxon>Hexapoda</taxon>
        <taxon>Insecta</taxon>
        <taxon>Pterygota</taxon>
        <taxon>Neoptera</taxon>
        <taxon>Endopterygota</taxon>
        <taxon>Lepidoptera</taxon>
        <taxon>Glossata</taxon>
        <taxon>Ditrysia</taxon>
        <taxon>Bombycoidea</taxon>
        <taxon>Sphingidae</taxon>
        <taxon>Sphinginae</taxon>
        <taxon>Sphingini</taxon>
        <taxon>Manduca</taxon>
    </lineage>
</organism>
<dbReference type="EMBL" id="JH668327">
    <property type="protein sequence ID" value="KAG6445988.1"/>
    <property type="molecule type" value="Genomic_DNA"/>
</dbReference>
<sequence>ELLIDQAHRSTFHGGARLTLSWLRQQYWIIGGNRAVKKRIRQCVLCARHNPSKIVQLMGDLPEARTNPTRPFYHTGVDYTGFVDIKSSKGRGIKCTKGYVAVFVCMATKAIHLELVSDLSSSSFIAALRRLAARRGSPRHIYSDNGTNFVGANKILEREFNIASILSKEFYTEISEMQIEWHFNAPSWPSAGGLWEAAVKSLKHHLKRVVGDQKLTYEEFSTILSQLEGCLNSRPLCAITEDPNDIDYLTPSHFLASGPQLTIIKSENDERTRWQLTEKIFQDTWKRWRMEYLTQLSSRSKWRQPQYNVNINDIVIIHDANLPPGKWALGRVVECHPGKDGYVRVVSVKTKNGVIKRPVVKLSILPTKDESVYKSKEQLSPAKVEDGQTKTPNVNGFSFATLMYLFLLVITLISDVHGAYNITELKSNRSIYFDKIKDMHLIRDDWNLIVYYEMDPYWNGFETFNKYMTYLDKLCSAIKGSSHCIDVISFLRHDHMELQHYNEMLLSQQFTPRARSRRGLINGIGYVANSLFGVLDERFAEKYEQDIKFIKDNENHLALLWKNQTSVIEAQFNLLRRMESVMEKHHKQIHQKLLGIENFVDVLKSKVQDNLLINEFVMTAFIAKDILNNLKRIQDNLLDTVTNIFNGKVNFHLLSPDQLWHELNIISGQLPKDYALPVENADFTQIYNLMKIRARITKKYILLEIKIPLISRDSYEIFQMIPIPRKLDEQMIKISPISEYTAISLKRDTFLSMTEKDISSCLELGMKQLLCHIKTPEYRMTDDSFMCKTETNPSECTIIKNRCTDQMTKLHTSESYLYFCCNECRLKLICEDQITGLQLSNAGLLTVGHGCLIKSKEFTVYTHK</sequence>
<dbReference type="Proteomes" id="UP000791440">
    <property type="component" value="Unassembled WGS sequence"/>
</dbReference>
<evidence type="ECO:0000259" key="1">
    <source>
        <dbReference type="PROSITE" id="PS50994"/>
    </source>
</evidence>
<dbReference type="PROSITE" id="PS50994">
    <property type="entry name" value="INTEGRASE"/>
    <property type="match status" value="1"/>
</dbReference>
<comment type="caution">
    <text evidence="2">The sequence shown here is derived from an EMBL/GenBank/DDBJ whole genome shotgun (WGS) entry which is preliminary data.</text>
</comment>
<dbReference type="Pfam" id="PF12259">
    <property type="entry name" value="Baculo_F"/>
    <property type="match status" value="1"/>
</dbReference>
<dbReference type="Pfam" id="PF17921">
    <property type="entry name" value="Integrase_H2C2"/>
    <property type="match status" value="1"/>
</dbReference>
<name>A0A921YV43_MANSE</name>
<feature type="non-terminal residue" evidence="2">
    <location>
        <position position="864"/>
    </location>
</feature>
<dbReference type="InterPro" id="IPR041588">
    <property type="entry name" value="Integrase_H2C2"/>
</dbReference>
<protein>
    <recommendedName>
        <fullName evidence="1">Integrase catalytic domain-containing protein</fullName>
    </recommendedName>
</protein>
<evidence type="ECO:0000313" key="3">
    <source>
        <dbReference type="Proteomes" id="UP000791440"/>
    </source>
</evidence>
<dbReference type="PANTHER" id="PTHR47331">
    <property type="entry name" value="PHD-TYPE DOMAIN-CONTAINING PROTEIN"/>
    <property type="match status" value="1"/>
</dbReference>
<dbReference type="Pfam" id="PF00665">
    <property type="entry name" value="rve"/>
    <property type="match status" value="1"/>
</dbReference>
<dbReference type="InterPro" id="IPR040676">
    <property type="entry name" value="DUF5641"/>
</dbReference>
<feature type="non-terminal residue" evidence="2">
    <location>
        <position position="1"/>
    </location>
</feature>
<proteinExistence type="predicted"/>
<feature type="domain" description="Integrase catalytic" evidence="1">
    <location>
        <begin position="67"/>
        <end position="259"/>
    </location>
</feature>
<dbReference type="AlphaFoldDB" id="A0A921YV43"/>
<dbReference type="InterPro" id="IPR022048">
    <property type="entry name" value="Envelope_fusion-like"/>
</dbReference>
<gene>
    <name evidence="2" type="ORF">O3G_MSEX004173</name>
</gene>
<reference evidence="2" key="2">
    <citation type="submission" date="2020-12" db="EMBL/GenBank/DDBJ databases">
        <authorList>
            <person name="Kanost M."/>
        </authorList>
    </citation>
    <scope>NUCLEOTIDE SEQUENCE</scope>
</reference>